<evidence type="ECO:0000259" key="3">
    <source>
        <dbReference type="Pfam" id="PF01557"/>
    </source>
</evidence>
<dbReference type="InterPro" id="IPR051121">
    <property type="entry name" value="FAH"/>
</dbReference>
<dbReference type="GO" id="GO:0044281">
    <property type="term" value="P:small molecule metabolic process"/>
    <property type="evidence" value="ECO:0007669"/>
    <property type="project" value="UniProtKB-ARBA"/>
</dbReference>
<accession>A0A382S675</accession>
<dbReference type="GO" id="GO:0046872">
    <property type="term" value="F:metal ion binding"/>
    <property type="evidence" value="ECO:0007669"/>
    <property type="project" value="UniProtKB-KW"/>
</dbReference>
<evidence type="ECO:0000256" key="1">
    <source>
        <dbReference type="ARBA" id="ARBA00010211"/>
    </source>
</evidence>
<evidence type="ECO:0000313" key="4">
    <source>
        <dbReference type="EMBL" id="SVD04707.1"/>
    </source>
</evidence>
<dbReference type="SUPFAM" id="SSF56529">
    <property type="entry name" value="FAH"/>
    <property type="match status" value="1"/>
</dbReference>
<sequence length="237" mass="26331">VLDGNKINSIKGSIFEKLELTDNYLSFKDVEVLPPVEPSKIIGLGYNYKDLIGPKKTYQEPVIFLKPTTSLIAHKQTIKIPNSNQKTWVEVELAVIIKSKCKNITKDEASKHILGYTIGNDITTDNIYARDHHLARSKGWDTFCSLGPVIEFDLDTSDLNLTTKINNKIFQNSSTKNRILDDFETVALISNFMTLYPGDIILTGTPANAENSIIKNGDSVVLEIENLGSLQNSVSSI</sequence>
<organism evidence="4">
    <name type="scientific">marine metagenome</name>
    <dbReference type="NCBI Taxonomy" id="408172"/>
    <lineage>
        <taxon>unclassified sequences</taxon>
        <taxon>metagenomes</taxon>
        <taxon>ecological metagenomes</taxon>
    </lineage>
</organism>
<feature type="domain" description="Fumarylacetoacetase-like C-terminal" evidence="3">
    <location>
        <begin position="40"/>
        <end position="234"/>
    </location>
</feature>
<dbReference type="Pfam" id="PF01557">
    <property type="entry name" value="FAA_hydrolase"/>
    <property type="match status" value="1"/>
</dbReference>
<dbReference type="EMBL" id="UINC01126311">
    <property type="protein sequence ID" value="SVD04707.1"/>
    <property type="molecule type" value="Genomic_DNA"/>
</dbReference>
<evidence type="ECO:0000256" key="2">
    <source>
        <dbReference type="ARBA" id="ARBA00022723"/>
    </source>
</evidence>
<reference evidence="4" key="1">
    <citation type="submission" date="2018-05" db="EMBL/GenBank/DDBJ databases">
        <authorList>
            <person name="Lanie J.A."/>
            <person name="Ng W.-L."/>
            <person name="Kazmierczak K.M."/>
            <person name="Andrzejewski T.M."/>
            <person name="Davidsen T.M."/>
            <person name="Wayne K.J."/>
            <person name="Tettelin H."/>
            <person name="Glass J.I."/>
            <person name="Rusch D."/>
            <person name="Podicherti R."/>
            <person name="Tsui H.-C.T."/>
            <person name="Winkler M.E."/>
        </authorList>
    </citation>
    <scope>NUCLEOTIDE SEQUENCE</scope>
</reference>
<feature type="non-terminal residue" evidence="4">
    <location>
        <position position="1"/>
    </location>
</feature>
<dbReference type="PANTHER" id="PTHR42796:SF4">
    <property type="entry name" value="FUMARYLACETOACETATE HYDROLASE DOMAIN-CONTAINING PROTEIN 2A"/>
    <property type="match status" value="1"/>
</dbReference>
<dbReference type="InterPro" id="IPR036663">
    <property type="entry name" value="Fumarylacetoacetase_C_sf"/>
</dbReference>
<dbReference type="GO" id="GO:0003824">
    <property type="term" value="F:catalytic activity"/>
    <property type="evidence" value="ECO:0007669"/>
    <property type="project" value="InterPro"/>
</dbReference>
<proteinExistence type="inferred from homology"/>
<protein>
    <recommendedName>
        <fullName evidence="3">Fumarylacetoacetase-like C-terminal domain-containing protein</fullName>
    </recommendedName>
</protein>
<comment type="similarity">
    <text evidence="1">Belongs to the FAH family.</text>
</comment>
<dbReference type="InterPro" id="IPR011234">
    <property type="entry name" value="Fumarylacetoacetase-like_C"/>
</dbReference>
<keyword evidence="2" id="KW-0479">Metal-binding</keyword>
<name>A0A382S675_9ZZZZ</name>
<dbReference type="PANTHER" id="PTHR42796">
    <property type="entry name" value="FUMARYLACETOACETATE HYDROLASE DOMAIN-CONTAINING PROTEIN 2A-RELATED"/>
    <property type="match status" value="1"/>
</dbReference>
<dbReference type="Gene3D" id="3.90.850.10">
    <property type="entry name" value="Fumarylacetoacetase-like, C-terminal domain"/>
    <property type="match status" value="1"/>
</dbReference>
<dbReference type="AlphaFoldDB" id="A0A382S675"/>
<gene>
    <name evidence="4" type="ORF">METZ01_LOCUS357561</name>
</gene>